<dbReference type="GO" id="GO:0035556">
    <property type="term" value="P:intracellular signal transduction"/>
    <property type="evidence" value="ECO:0007669"/>
    <property type="project" value="InterPro"/>
</dbReference>
<dbReference type="OrthoDB" id="39497at2759"/>
<dbReference type="InterPro" id="IPR027244">
    <property type="entry name" value="IML1"/>
</dbReference>
<feature type="region of interest" description="Disordered" evidence="1">
    <location>
        <begin position="1305"/>
        <end position="1335"/>
    </location>
</feature>
<evidence type="ECO:0000256" key="1">
    <source>
        <dbReference type="SAM" id="MobiDB-lite"/>
    </source>
</evidence>
<dbReference type="PROSITE" id="PS50186">
    <property type="entry name" value="DEP"/>
    <property type="match status" value="1"/>
</dbReference>
<dbReference type="GO" id="GO:0034198">
    <property type="term" value="P:cellular response to amino acid starvation"/>
    <property type="evidence" value="ECO:0007669"/>
    <property type="project" value="TreeGrafter"/>
</dbReference>
<dbReference type="GO" id="GO:0010508">
    <property type="term" value="P:positive regulation of autophagy"/>
    <property type="evidence" value="ECO:0007669"/>
    <property type="project" value="TreeGrafter"/>
</dbReference>
<dbReference type="Pfam" id="PF19418">
    <property type="entry name" value="DEPDC5_CTD"/>
    <property type="match status" value="1"/>
</dbReference>
<evidence type="ECO:0000313" key="4">
    <source>
        <dbReference type="Proteomes" id="UP001163046"/>
    </source>
</evidence>
<sequence>MEAAVFLIRKTIWRKSWDQEQQVARQKSSCCCELHCGLSHTRKTMKLFKLWVHQQNFSEDELILNPKEFPNENVGDILEIHHPDEDNTRLLLQIKSISPDFQQKDTISIEQSVANIFQLRTYWDVKVTKVEPKDVSVDMVEVLFKDQFVTRSEMWRFSKELVGSCVYVTKKMSHSGVRAQVNEIWTKGEKVSCGVISDDTRVVFRSCSTKMYLFIQMSKEMWDFDFNGDLYIEKAINGFLYELFTKWKEVKANHDVSIILFSRTFYDAHSIGDFPADTQACILQDPYGRFYEDFYQVVALSDRRDDWIPMLVTLKRCFNQFPRFTNCCDRLKGTKITGRNSSSYDGNFLEALNLSMNAFERHHIDRNFGRTGQTTIIVAPGSGVFEVDREMTSITKQRLLDSGVSIDLVCLAEQPLHTVPLLKFFNKTLGHGDAELGDDYNIPHWMNHNFYTSPKTRNKTENFVPRIKVPDVVLSSLARNGEGEKGVSTSFADHYKTEVGDSQLPDLVNYDEYDAKVFRNPIAHSTLKGCPPIYTGFRRIRSTLEMQRMAKSISRDELMFQRVPSPPRGVSSFEDLEISSSSSSFMRRDAPFKEMDSSRSRIMSSSVECTSHGILASLSENVIRNDTFHEIIRPVPQRFAVGSAGASRCINTVQSRQRTLINPFKPNEIPCNWTCNRHRWSHVFPKGPGGEVLHRHYEKLSPTETETHVKPEKSRNVEEAALAVVAARKREISEAHQSISEDHDIFDEPITSQNTTPRRRTLARINLYRGVETAPAEYDWTAAVKTSVDWKSLTCPALLPLTTDFSPNRKTLDSDYLEYNYKLYIEEEEDFTDEKKNSDWGKQDSTQEEDVHGAHRRLSAEMIFIELVSQRIRKGFQLIAPKAKPAPSDKRQSIAAIPAKSDYQEYFMSIGRNSHKLSLTSSEVTVTKYRPRHQLGSQPSTTDFVLFPHSYRVWIPQREVFEPNQGRFLHEVMDSYNWNYLDQHICGDGDFYELIESLNYWKARFLLLPFSLFSQRKIKDAGWEEKKKATQPQDDNTLDGILKFLEVLNRMKRFQAQKVPQTPKERKQSEVSRRINKQHEHKTARPLSCELTAKENTSAPSSPLANRSRSSSATGEELAAPDARASPSRELANEQPKAMDESAMNKDRLSVESPLENVAEAMLDPGKGLTFLPALKGLKPSSFLSVEAISWILQNVDGVTSKEQAIQLCQKMVEAGLIQHASESAKQKLVEGFIIFCFTSKSSWAEKSDDILDTSTFPTPNRSSIDVERFEFEFLRAFQIEWFEVAIWPRGTREEFPGFLAPDQVIESFPTGSPSRKRTRTRSARRSPRRLHSESDCGCGPAYKFVTLDADPRHKSQRPETCTVRYHGNYCPLHAFEMELHWIAATGCIVNDMVG</sequence>
<dbReference type="InterPro" id="IPR036390">
    <property type="entry name" value="WH_DNA-bd_sf"/>
</dbReference>
<feature type="compositionally biased region" description="Low complexity" evidence="1">
    <location>
        <begin position="1098"/>
        <end position="1113"/>
    </location>
</feature>
<dbReference type="InterPro" id="IPR045838">
    <property type="entry name" value="DEPDC5_CTD"/>
</dbReference>
<dbReference type="SUPFAM" id="SSF46785">
    <property type="entry name" value="Winged helix' DNA-binding domain"/>
    <property type="match status" value="1"/>
</dbReference>
<dbReference type="EMBL" id="MU825874">
    <property type="protein sequence ID" value="KAJ7387080.1"/>
    <property type="molecule type" value="Genomic_DNA"/>
</dbReference>
<dbReference type="SMART" id="SM00049">
    <property type="entry name" value="DEP"/>
    <property type="match status" value="1"/>
</dbReference>
<dbReference type="InterPro" id="IPR036388">
    <property type="entry name" value="WH-like_DNA-bd_sf"/>
</dbReference>
<dbReference type="GO" id="GO:1990130">
    <property type="term" value="C:GATOR1 complex"/>
    <property type="evidence" value="ECO:0007669"/>
    <property type="project" value="TreeGrafter"/>
</dbReference>
<feature type="compositionally biased region" description="Basic and acidic residues" evidence="1">
    <location>
        <begin position="1063"/>
        <end position="1083"/>
    </location>
</feature>
<dbReference type="Pfam" id="PF12257">
    <property type="entry name" value="IML1"/>
    <property type="match status" value="1"/>
</dbReference>
<protein>
    <submittedName>
        <fullName evidence="3">GATOR complex protein depdc5</fullName>
    </submittedName>
</protein>
<name>A0A9W9ZT95_9CNID</name>
<feature type="domain" description="DEP" evidence="2">
    <location>
        <begin position="1180"/>
        <end position="1240"/>
    </location>
</feature>
<feature type="compositionally biased region" description="Basic residues" evidence="1">
    <location>
        <begin position="1315"/>
        <end position="1330"/>
    </location>
</feature>
<dbReference type="Gene3D" id="1.10.10.10">
    <property type="entry name" value="Winged helix-like DNA-binding domain superfamily/Winged helix DNA-binding domain"/>
    <property type="match status" value="1"/>
</dbReference>
<dbReference type="Proteomes" id="UP001163046">
    <property type="component" value="Unassembled WGS sequence"/>
</dbReference>
<gene>
    <name evidence="3" type="primary">DEPDC5_1</name>
    <name evidence="3" type="ORF">OS493_004044</name>
</gene>
<dbReference type="InterPro" id="IPR048255">
    <property type="entry name" value="IML1_N"/>
</dbReference>
<feature type="compositionally biased region" description="Basic and acidic residues" evidence="1">
    <location>
        <begin position="1137"/>
        <end position="1147"/>
    </location>
</feature>
<dbReference type="GO" id="GO:0005096">
    <property type="term" value="F:GTPase activator activity"/>
    <property type="evidence" value="ECO:0007669"/>
    <property type="project" value="InterPro"/>
</dbReference>
<evidence type="ECO:0000259" key="2">
    <source>
        <dbReference type="PROSITE" id="PS50186"/>
    </source>
</evidence>
<dbReference type="InterPro" id="IPR055213">
    <property type="entry name" value="IML1_double_psi_beta_barrel"/>
</dbReference>
<feature type="region of interest" description="Disordered" evidence="1">
    <location>
        <begin position="1055"/>
        <end position="1147"/>
    </location>
</feature>
<dbReference type="PANTHER" id="PTHR13179:SF8">
    <property type="entry name" value="GATOR COMPLEX PROTEIN DEPDC5"/>
    <property type="match status" value="1"/>
</dbReference>
<dbReference type="GO" id="GO:0005765">
    <property type="term" value="C:lysosomal membrane"/>
    <property type="evidence" value="ECO:0007669"/>
    <property type="project" value="TreeGrafter"/>
</dbReference>
<keyword evidence="4" id="KW-1185">Reference proteome</keyword>
<reference evidence="3" key="1">
    <citation type="submission" date="2023-01" db="EMBL/GenBank/DDBJ databases">
        <title>Genome assembly of the deep-sea coral Lophelia pertusa.</title>
        <authorList>
            <person name="Herrera S."/>
            <person name="Cordes E."/>
        </authorList>
    </citation>
    <scope>NUCLEOTIDE SEQUENCE</scope>
    <source>
        <strain evidence="3">USNM1676648</strain>
        <tissue evidence="3">Polyp</tissue>
    </source>
</reference>
<dbReference type="PANTHER" id="PTHR13179">
    <property type="entry name" value="DEP DOMAIN CONTAINING PROTEIN 5"/>
    <property type="match status" value="1"/>
</dbReference>
<dbReference type="InterPro" id="IPR000591">
    <property type="entry name" value="DEP_dom"/>
</dbReference>
<accession>A0A9W9ZT95</accession>
<evidence type="ECO:0000313" key="3">
    <source>
        <dbReference type="EMBL" id="KAJ7387080.1"/>
    </source>
</evidence>
<organism evidence="3 4">
    <name type="scientific">Desmophyllum pertusum</name>
    <dbReference type="NCBI Taxonomy" id="174260"/>
    <lineage>
        <taxon>Eukaryota</taxon>
        <taxon>Metazoa</taxon>
        <taxon>Cnidaria</taxon>
        <taxon>Anthozoa</taxon>
        <taxon>Hexacorallia</taxon>
        <taxon>Scleractinia</taxon>
        <taxon>Caryophylliina</taxon>
        <taxon>Caryophylliidae</taxon>
        <taxon>Desmophyllum</taxon>
    </lineage>
</organism>
<dbReference type="Pfam" id="PF00610">
    <property type="entry name" value="DEP"/>
    <property type="match status" value="1"/>
</dbReference>
<comment type="caution">
    <text evidence="3">The sequence shown here is derived from an EMBL/GenBank/DDBJ whole genome shotgun (WGS) entry which is preliminary data.</text>
</comment>
<dbReference type="GO" id="GO:1904262">
    <property type="term" value="P:negative regulation of TORC1 signaling"/>
    <property type="evidence" value="ECO:0007669"/>
    <property type="project" value="TreeGrafter"/>
</dbReference>
<proteinExistence type="predicted"/>
<dbReference type="Pfam" id="PF23013">
    <property type="entry name" value="IML1_N"/>
    <property type="match status" value="1"/>
</dbReference>